<evidence type="ECO:0000256" key="8">
    <source>
        <dbReference type="ARBA" id="ARBA00023004"/>
    </source>
</evidence>
<keyword evidence="4 12" id="KW-0001">2Fe-2S</keyword>
<dbReference type="InterPro" id="IPR012165">
    <property type="entry name" value="Cyt_c3_hydrogenase_gsu"/>
</dbReference>
<dbReference type="GO" id="GO:0006221">
    <property type="term" value="P:pyrimidine nucleotide biosynthetic process"/>
    <property type="evidence" value="ECO:0007669"/>
    <property type="project" value="InterPro"/>
</dbReference>
<name>E0RQT7_WINT6</name>
<reference key="1">
    <citation type="submission" date="2009-08" db="EMBL/GenBank/DDBJ databases">
        <title>The genome sequence of Spirochaeta thermophila DSM6192.</title>
        <authorList>
            <person name="Angelov A."/>
            <person name="Mientus M."/>
            <person name="Wittenberg S."/>
            <person name="Lehmann R."/>
            <person name="Liesegang H."/>
            <person name="Daniel R."/>
            <person name="Liebl W."/>
        </authorList>
    </citation>
    <scope>NUCLEOTIDE SEQUENCE</scope>
    <source>
        <strain>DSM 6192</strain>
    </source>
</reference>
<evidence type="ECO:0000256" key="3">
    <source>
        <dbReference type="ARBA" id="ARBA00022630"/>
    </source>
</evidence>
<dbReference type="PaxDb" id="665571-STHERM_c20590"/>
<keyword evidence="9 12" id="KW-0411">Iron-sulfur</keyword>
<evidence type="ECO:0000256" key="5">
    <source>
        <dbReference type="ARBA" id="ARBA00022723"/>
    </source>
</evidence>
<feature type="binding site" evidence="12">
    <location>
        <position position="231"/>
    </location>
    <ligand>
        <name>[2Fe-2S] cluster</name>
        <dbReference type="ChEBI" id="CHEBI:190135"/>
    </ligand>
</feature>
<feature type="binding site" evidence="12">
    <location>
        <position position="248"/>
    </location>
    <ligand>
        <name>[2Fe-2S] cluster</name>
        <dbReference type="ChEBI" id="CHEBI:190135"/>
    </ligand>
</feature>
<evidence type="ECO:0000259" key="13">
    <source>
        <dbReference type="PROSITE" id="PS51384"/>
    </source>
</evidence>
<dbReference type="CDD" id="cd06218">
    <property type="entry name" value="DHOD_e_trans"/>
    <property type="match status" value="1"/>
</dbReference>
<evidence type="ECO:0000256" key="12">
    <source>
        <dbReference type="PIRSR" id="PIRSR006816-2"/>
    </source>
</evidence>
<dbReference type="RefSeq" id="WP_013314832.1">
    <property type="nucleotide sequence ID" value="NC_014484.1"/>
</dbReference>
<feature type="binding site" evidence="12">
    <location>
        <position position="234"/>
    </location>
    <ligand>
        <name>[2Fe-2S] cluster</name>
        <dbReference type="ChEBI" id="CHEBI:190135"/>
    </ligand>
</feature>
<keyword evidence="3 11" id="KW-0285">Flavoprotein</keyword>
<evidence type="ECO:0000256" key="6">
    <source>
        <dbReference type="ARBA" id="ARBA00022827"/>
    </source>
</evidence>
<dbReference type="Pfam" id="PF10418">
    <property type="entry name" value="DHODB_Fe-S_bind"/>
    <property type="match status" value="1"/>
</dbReference>
<dbReference type="SUPFAM" id="SSF52343">
    <property type="entry name" value="Ferredoxin reductase-like, C-terminal NADP-linked domain"/>
    <property type="match status" value="1"/>
</dbReference>
<dbReference type="GO" id="GO:0046872">
    <property type="term" value="F:metal ion binding"/>
    <property type="evidence" value="ECO:0007669"/>
    <property type="project" value="UniProtKB-KW"/>
</dbReference>
<dbReference type="InterPro" id="IPR050353">
    <property type="entry name" value="PyrK_electron_transfer"/>
</dbReference>
<dbReference type="PANTHER" id="PTHR43513:SF3">
    <property type="entry name" value="DIHYDROOROTATE DEHYDROGENASE B (NAD(+)), ELECTRON TRANSFER SUBUNIT-RELATED"/>
    <property type="match status" value="1"/>
</dbReference>
<protein>
    <submittedName>
        <fullName evidence="14">Oxidoreductase FAD/NAD(P)-binding domain protein</fullName>
    </submittedName>
</protein>
<evidence type="ECO:0000256" key="2">
    <source>
        <dbReference type="ARBA" id="ARBA00022448"/>
    </source>
</evidence>
<dbReference type="GO" id="GO:0016491">
    <property type="term" value="F:oxidoreductase activity"/>
    <property type="evidence" value="ECO:0007669"/>
    <property type="project" value="InterPro"/>
</dbReference>
<comment type="cofactor">
    <cofactor evidence="11">
        <name>FAD</name>
        <dbReference type="ChEBI" id="CHEBI:57692"/>
    </cofactor>
    <text evidence="11">Binds 1 FAD per subunit.</text>
</comment>
<dbReference type="GO" id="GO:0051537">
    <property type="term" value="F:2 iron, 2 sulfur cluster binding"/>
    <property type="evidence" value="ECO:0007669"/>
    <property type="project" value="UniProtKB-KW"/>
</dbReference>
<comment type="cofactor">
    <cofactor evidence="12">
        <name>[2Fe-2S] cluster</name>
        <dbReference type="ChEBI" id="CHEBI:190135"/>
    </cofactor>
    <text evidence="12">Binds 1 [2Fe-2S] cluster per subunit.</text>
</comment>
<reference evidence="14 15" key="2">
    <citation type="journal article" date="2010" name="J. Bacteriol.">
        <title>Genome sequence of the polysaccharide-degrading, thermophilic anaerobe Spirochaeta thermophila DSM 6192.</title>
        <authorList>
            <person name="Angelov A."/>
            <person name="Liebl S."/>
            <person name="Ballschmiter M."/>
            <person name="Bomeke M."/>
            <person name="Lehmann R."/>
            <person name="Liesegang H."/>
            <person name="Daniel R."/>
            <person name="Liebl W."/>
        </authorList>
    </citation>
    <scope>NUCLEOTIDE SEQUENCE [LARGE SCALE GENOMIC DNA]</scope>
    <source>
        <strain evidence="15">ATCC 49972 / DSM 6192 / RI 19.B1</strain>
    </source>
</reference>
<proteinExistence type="inferred from homology"/>
<dbReference type="KEGG" id="sta:STHERM_c20590"/>
<keyword evidence="8 12" id="KW-0408">Iron</keyword>
<evidence type="ECO:0000256" key="4">
    <source>
        <dbReference type="ARBA" id="ARBA00022714"/>
    </source>
</evidence>
<evidence type="ECO:0000256" key="11">
    <source>
        <dbReference type="PIRSR" id="PIRSR006816-1"/>
    </source>
</evidence>
<dbReference type="HOGENOM" id="CLU_003827_1_2_12"/>
<dbReference type="PIRSF" id="PIRSF006816">
    <property type="entry name" value="Cyc3_hyd_g"/>
    <property type="match status" value="1"/>
</dbReference>
<evidence type="ECO:0000256" key="1">
    <source>
        <dbReference type="ARBA" id="ARBA00006422"/>
    </source>
</evidence>
<evidence type="ECO:0000256" key="10">
    <source>
        <dbReference type="ARBA" id="ARBA00034078"/>
    </source>
</evidence>
<dbReference type="PANTHER" id="PTHR43513">
    <property type="entry name" value="DIHYDROOROTATE DEHYDROGENASE B (NAD(+)), ELECTRON TRANSFER SUBUNIT"/>
    <property type="match status" value="1"/>
</dbReference>
<dbReference type="InterPro" id="IPR037117">
    <property type="entry name" value="Dihydroorotate_DH_ele_sf"/>
</dbReference>
<gene>
    <name evidence="14" type="ordered locus">STHERM_c20590</name>
</gene>
<feature type="binding site" evidence="11">
    <location>
        <begin position="73"/>
        <end position="75"/>
    </location>
    <ligand>
        <name>FAD</name>
        <dbReference type="ChEBI" id="CHEBI:57692"/>
    </ligand>
</feature>
<evidence type="ECO:0000313" key="14">
    <source>
        <dbReference type="EMBL" id="ADN02993.1"/>
    </source>
</evidence>
<dbReference type="Proteomes" id="UP000001296">
    <property type="component" value="Chromosome"/>
</dbReference>
<accession>E0RQT7</accession>
<feature type="binding site" evidence="12">
    <location>
        <position position="226"/>
    </location>
    <ligand>
        <name>[2Fe-2S] cluster</name>
        <dbReference type="ChEBI" id="CHEBI:190135"/>
    </ligand>
</feature>
<keyword evidence="6 11" id="KW-0274">FAD</keyword>
<sequence length="264" mass="28291">MNHPLHTAYTSVEILGQREIARGYYLLEFSYPSTAPAPNPGQFFTMRIGNGPVPLLRRPFAFSSYTDGKAACIYQRRGRATTMLTTYRPGDVLDIIAPLGRPFPLEAPSPHPPVLVSGGIGIGPILFLSRVLEAQGRPHLLLLGARSADLLPPHRPGPRTELVLCTDDGSTGFHGTTVDYLSSAERLVPNTVVYACGPTPMLKALARLAEAAGAQLWVSVEQTMACGVGACLSCVVPTTGSTRYARVCTEGPVFDAKEIAWTSL</sequence>
<keyword evidence="2" id="KW-0813">Transport</keyword>
<organism evidence="14 15">
    <name type="scientific">Winmispira thermophila (strain ATCC 49972 / DSM 6192 / RI 19.B1)</name>
    <name type="common">Spirochaeta thermophila</name>
    <dbReference type="NCBI Taxonomy" id="665571"/>
    <lineage>
        <taxon>Bacteria</taxon>
        <taxon>Pseudomonadati</taxon>
        <taxon>Spirochaetota</taxon>
        <taxon>Spirochaetia</taxon>
        <taxon>Winmispirales</taxon>
        <taxon>Winmispiraceae</taxon>
        <taxon>Winmispira</taxon>
    </lineage>
</organism>
<comment type="cofactor">
    <cofactor evidence="10">
        <name>[2Fe-2S] cluster</name>
        <dbReference type="ChEBI" id="CHEBI:190135"/>
    </cofactor>
</comment>
<dbReference type="Gene3D" id="2.40.30.10">
    <property type="entry name" value="Translation factors"/>
    <property type="match status" value="1"/>
</dbReference>
<evidence type="ECO:0000256" key="7">
    <source>
        <dbReference type="ARBA" id="ARBA00022982"/>
    </source>
</evidence>
<dbReference type="eggNOG" id="COG0543">
    <property type="taxonomic scope" value="Bacteria"/>
</dbReference>
<comment type="similarity">
    <text evidence="1">Belongs to the PyrK family.</text>
</comment>
<dbReference type="Gene3D" id="3.40.50.80">
    <property type="entry name" value="Nucleotide-binding domain of ferredoxin-NADP reductase (FNR) module"/>
    <property type="match status" value="1"/>
</dbReference>
<dbReference type="InterPro" id="IPR039261">
    <property type="entry name" value="FNR_nucleotide-bd"/>
</dbReference>
<dbReference type="SUPFAM" id="SSF63380">
    <property type="entry name" value="Riboflavin synthase domain-like"/>
    <property type="match status" value="1"/>
</dbReference>
<dbReference type="GO" id="GO:0050660">
    <property type="term" value="F:flavin adenine dinucleotide binding"/>
    <property type="evidence" value="ECO:0007669"/>
    <property type="project" value="InterPro"/>
</dbReference>
<dbReference type="PRINTS" id="PR00409">
    <property type="entry name" value="PHDIOXRDTASE"/>
</dbReference>
<dbReference type="Gene3D" id="2.10.240.10">
    <property type="entry name" value="Dihydroorotate dehydrogenase, electron transfer subunit"/>
    <property type="match status" value="1"/>
</dbReference>
<keyword evidence="5 12" id="KW-0479">Metal-binding</keyword>
<dbReference type="InterPro" id="IPR017927">
    <property type="entry name" value="FAD-bd_FR_type"/>
</dbReference>
<dbReference type="InterPro" id="IPR017938">
    <property type="entry name" value="Riboflavin_synthase-like_b-brl"/>
</dbReference>
<keyword evidence="7" id="KW-0249">Electron transport</keyword>
<evidence type="ECO:0000313" key="15">
    <source>
        <dbReference type="Proteomes" id="UP000001296"/>
    </source>
</evidence>
<dbReference type="InterPro" id="IPR019480">
    <property type="entry name" value="Dihydroorotate_DH_Fe-S-bd"/>
</dbReference>
<dbReference type="PROSITE" id="PS51384">
    <property type="entry name" value="FAD_FR"/>
    <property type="match status" value="1"/>
</dbReference>
<dbReference type="EMBL" id="CP001698">
    <property type="protein sequence ID" value="ADN02993.1"/>
    <property type="molecule type" value="Genomic_DNA"/>
</dbReference>
<feature type="domain" description="FAD-binding FR-type" evidence="13">
    <location>
        <begin position="7"/>
        <end position="105"/>
    </location>
</feature>
<dbReference type="AlphaFoldDB" id="E0RQT7"/>
<evidence type="ECO:0000256" key="9">
    <source>
        <dbReference type="ARBA" id="ARBA00023014"/>
    </source>
</evidence>